<organism evidence="2 3">
    <name type="scientific">Solanum tuberosum</name>
    <name type="common">Potato</name>
    <dbReference type="NCBI Taxonomy" id="4113"/>
    <lineage>
        <taxon>Eukaryota</taxon>
        <taxon>Viridiplantae</taxon>
        <taxon>Streptophyta</taxon>
        <taxon>Embryophyta</taxon>
        <taxon>Tracheophyta</taxon>
        <taxon>Spermatophyta</taxon>
        <taxon>Magnoliopsida</taxon>
        <taxon>eudicotyledons</taxon>
        <taxon>Gunneridae</taxon>
        <taxon>Pentapetalae</taxon>
        <taxon>asterids</taxon>
        <taxon>lamiids</taxon>
        <taxon>Solanales</taxon>
        <taxon>Solanaceae</taxon>
        <taxon>Solanoideae</taxon>
        <taxon>Solaneae</taxon>
        <taxon>Solanum</taxon>
    </lineage>
</organism>
<protein>
    <submittedName>
        <fullName evidence="2">Uncharacterized protein</fullName>
    </submittedName>
</protein>
<feature type="compositionally biased region" description="Low complexity" evidence="1">
    <location>
        <begin position="60"/>
        <end position="79"/>
    </location>
</feature>
<dbReference type="InParanoid" id="M1DBF4"/>
<name>M1DBF4_SOLTU</name>
<reference evidence="3" key="1">
    <citation type="journal article" date="2011" name="Nature">
        <title>Genome sequence and analysis of the tuber crop potato.</title>
        <authorList>
            <consortium name="The Potato Genome Sequencing Consortium"/>
        </authorList>
    </citation>
    <scope>NUCLEOTIDE SEQUENCE [LARGE SCALE GENOMIC DNA]</scope>
    <source>
        <strain evidence="3">cv. DM1-3 516 R44</strain>
    </source>
</reference>
<feature type="compositionally biased region" description="Basic and acidic residues" evidence="1">
    <location>
        <begin position="112"/>
        <end position="124"/>
    </location>
</feature>
<reference evidence="2" key="2">
    <citation type="submission" date="2015-06" db="UniProtKB">
        <authorList>
            <consortium name="EnsemblPlants"/>
        </authorList>
    </citation>
    <scope>IDENTIFICATION</scope>
    <source>
        <strain evidence="2">DM1-3 516 R44</strain>
    </source>
</reference>
<evidence type="ECO:0000256" key="1">
    <source>
        <dbReference type="SAM" id="MobiDB-lite"/>
    </source>
</evidence>
<evidence type="ECO:0000313" key="2">
    <source>
        <dbReference type="EnsemblPlants" id="PGSC0003DMT400086293"/>
    </source>
</evidence>
<dbReference type="Gramene" id="PGSC0003DMT400086293">
    <property type="protein sequence ID" value="PGSC0003DMT400086293"/>
    <property type="gene ID" value="PGSC0003DMG400035864"/>
</dbReference>
<sequence length="132" mass="15103">MSRIDTGLDEGFEGRNRTTPMMNNNSRIKDTNESQGRMKGKNKNKERNERDNDEQHQRTAHQQQRQVIPSSNSINPNSSQVAKAKNNAHLQIHANEQNRNLENQRLHGTVHNPKDHQEHGKQDKGQGNNANP</sequence>
<evidence type="ECO:0000313" key="3">
    <source>
        <dbReference type="Proteomes" id="UP000011115"/>
    </source>
</evidence>
<feature type="compositionally biased region" description="Polar residues" evidence="1">
    <location>
        <begin position="94"/>
        <end position="103"/>
    </location>
</feature>
<dbReference type="PaxDb" id="4113-PGSC0003DMT400086293"/>
<feature type="compositionally biased region" description="Polar residues" evidence="1">
    <location>
        <begin position="17"/>
        <end position="26"/>
    </location>
</feature>
<dbReference type="EnsemblPlants" id="PGSC0003DMT400086293">
    <property type="protein sequence ID" value="PGSC0003DMT400086293"/>
    <property type="gene ID" value="PGSC0003DMG400035864"/>
</dbReference>
<dbReference type="HOGENOM" id="CLU_1920803_0_0_1"/>
<dbReference type="Proteomes" id="UP000011115">
    <property type="component" value="Unassembled WGS sequence"/>
</dbReference>
<dbReference type="AlphaFoldDB" id="M1DBF4"/>
<feature type="region of interest" description="Disordered" evidence="1">
    <location>
        <begin position="1"/>
        <end position="132"/>
    </location>
</feature>
<accession>M1DBF4</accession>
<keyword evidence="3" id="KW-1185">Reference proteome</keyword>
<proteinExistence type="predicted"/>
<feature type="compositionally biased region" description="Basic and acidic residues" evidence="1">
    <location>
        <begin position="43"/>
        <end position="57"/>
    </location>
</feature>